<keyword evidence="2" id="KW-0132">Cell division</keyword>
<feature type="region of interest" description="Disordered" evidence="1">
    <location>
        <begin position="90"/>
        <end position="116"/>
    </location>
</feature>
<sequence>MSRAEIHKQPSVEELLVSIRQAIHGDGASSLPLPAKNQANGSPLSGSPLSGSMSQTRVSLQSNNGKPGGFTRQHTENFFKLRNQLKELGADAPHAAKQPRDKARSNKTAPKETANGFAGILNGDVRLEEALEKLKRAGLGDDHTEPDETIRAGHLEFDEAEYTLEEQGDYEDHYAEEIEPKQFDQVEDGFSPDTRQSYIDPITPAQAAPEPEHHLEPPVGQALAPSTASAAPPEAGAPLTSAASAAETSAAFNRLADTIVGHATTGERSIDEITRQLLHPMLQSWLDEHLPRLVERLVREEIERVARWGGK</sequence>
<dbReference type="EMBL" id="UOEC01000058">
    <property type="protein sequence ID" value="VAV89287.1"/>
    <property type="molecule type" value="Genomic_DNA"/>
</dbReference>
<evidence type="ECO:0000313" key="2">
    <source>
        <dbReference type="EMBL" id="VAV89287.1"/>
    </source>
</evidence>
<reference evidence="2" key="1">
    <citation type="submission" date="2018-06" db="EMBL/GenBank/DDBJ databases">
        <authorList>
            <person name="Zhirakovskaya E."/>
        </authorList>
    </citation>
    <scope>NUCLEOTIDE SEQUENCE</scope>
</reference>
<accession>A0A3B0RCG2</accession>
<evidence type="ECO:0000256" key="1">
    <source>
        <dbReference type="SAM" id="MobiDB-lite"/>
    </source>
</evidence>
<dbReference type="InterPro" id="IPR019632">
    <property type="entry name" value="DUF2497"/>
</dbReference>
<dbReference type="Pfam" id="PF10691">
    <property type="entry name" value="DUF2497"/>
    <property type="match status" value="1"/>
</dbReference>
<keyword evidence="2" id="KW-0131">Cell cycle</keyword>
<feature type="compositionally biased region" description="Low complexity" evidence="1">
    <location>
        <begin position="41"/>
        <end position="52"/>
    </location>
</feature>
<proteinExistence type="predicted"/>
<organism evidence="2">
    <name type="scientific">hydrothermal vent metagenome</name>
    <dbReference type="NCBI Taxonomy" id="652676"/>
    <lineage>
        <taxon>unclassified sequences</taxon>
        <taxon>metagenomes</taxon>
        <taxon>ecological metagenomes</taxon>
    </lineage>
</organism>
<name>A0A3B0RCG2_9ZZZZ</name>
<feature type="region of interest" description="Disordered" evidence="1">
    <location>
        <begin position="205"/>
        <end position="242"/>
    </location>
</feature>
<dbReference type="GO" id="GO:0051301">
    <property type="term" value="P:cell division"/>
    <property type="evidence" value="ECO:0007669"/>
    <property type="project" value="UniProtKB-KW"/>
</dbReference>
<protein>
    <submittedName>
        <fullName evidence="2">Cell division organizing protein PopZ</fullName>
    </submittedName>
</protein>
<dbReference type="AlphaFoldDB" id="A0A3B0RCG2"/>
<gene>
    <name evidence="2" type="ORF">MNBD_ALPHA08-1627</name>
</gene>
<feature type="compositionally biased region" description="Polar residues" evidence="1">
    <location>
        <begin position="53"/>
        <end position="65"/>
    </location>
</feature>
<feature type="region of interest" description="Disordered" evidence="1">
    <location>
        <begin position="28"/>
        <end position="71"/>
    </location>
</feature>
<feature type="compositionally biased region" description="Low complexity" evidence="1">
    <location>
        <begin position="222"/>
        <end position="242"/>
    </location>
</feature>